<sequence>MSSHPFRLGRLAGATLAAAGAVFIAVQINHPPLTLELVGTREFVLRESAKIVMAGLALTGITTLTVWHGRRFGLFGRLSAALFGAGYLAMLCVQTIAALVLPAIAATSPDYVRSVLAAAKGGQAATDIGGIQVLLTLSGIGYLVGGLLFGIALFRAGVVARWAGALLAVATTSTVALAVLPEFFARVLAIPTGIAFLGIGWSAWRAATRPPADVTDGVRVAEGVR</sequence>
<gene>
    <name evidence="2" type="ORF">ET996_00010</name>
</gene>
<feature type="transmembrane region" description="Helical" evidence="1">
    <location>
        <begin position="81"/>
        <end position="108"/>
    </location>
</feature>
<evidence type="ECO:0000313" key="3">
    <source>
        <dbReference type="Proteomes" id="UP000291933"/>
    </source>
</evidence>
<evidence type="ECO:0000256" key="1">
    <source>
        <dbReference type="SAM" id="Phobius"/>
    </source>
</evidence>
<proteinExistence type="predicted"/>
<keyword evidence="3" id="KW-1185">Reference proteome</keyword>
<keyword evidence="1" id="KW-0812">Transmembrane</keyword>
<keyword evidence="1" id="KW-1133">Transmembrane helix</keyword>
<feature type="transmembrane region" description="Helical" evidence="1">
    <location>
        <begin position="158"/>
        <end position="177"/>
    </location>
</feature>
<reference evidence="2 3" key="1">
    <citation type="submission" date="2019-01" db="EMBL/GenBank/DDBJ databases">
        <title>Lactibacter flavus gen. nov., sp. nov., a novel bacterium of the family Propionibacteriaceae isolated from raw milk and dairy products.</title>
        <authorList>
            <person name="Huptas C."/>
            <person name="Wenning M."/>
            <person name="Breitenwieser F."/>
            <person name="Doll E."/>
            <person name="Von Neubeck M."/>
            <person name="Busse H.-J."/>
            <person name="Scherer S."/>
        </authorList>
    </citation>
    <scope>NUCLEOTIDE SEQUENCE [LARGE SCALE GENOMIC DNA]</scope>
    <source>
        <strain evidence="2 3">DSM 22130</strain>
    </source>
</reference>
<feature type="transmembrane region" description="Helical" evidence="1">
    <location>
        <begin position="51"/>
        <end position="69"/>
    </location>
</feature>
<dbReference type="AlphaFoldDB" id="A0A4Q9KNF8"/>
<organism evidence="2 3">
    <name type="scientific">Propioniciclava tarda</name>
    <dbReference type="NCBI Taxonomy" id="433330"/>
    <lineage>
        <taxon>Bacteria</taxon>
        <taxon>Bacillati</taxon>
        <taxon>Actinomycetota</taxon>
        <taxon>Actinomycetes</taxon>
        <taxon>Propionibacteriales</taxon>
        <taxon>Propionibacteriaceae</taxon>
        <taxon>Propioniciclava</taxon>
    </lineage>
</organism>
<comment type="caution">
    <text evidence="2">The sequence shown here is derived from an EMBL/GenBank/DDBJ whole genome shotgun (WGS) entry which is preliminary data.</text>
</comment>
<feature type="transmembrane region" description="Helical" evidence="1">
    <location>
        <begin position="128"/>
        <end position="151"/>
    </location>
</feature>
<dbReference type="OrthoDB" id="3625422at2"/>
<evidence type="ECO:0000313" key="2">
    <source>
        <dbReference type="EMBL" id="TBT96102.1"/>
    </source>
</evidence>
<evidence type="ECO:0008006" key="4">
    <source>
        <dbReference type="Google" id="ProtNLM"/>
    </source>
</evidence>
<protein>
    <recommendedName>
        <fullName evidence="4">DUF4386 family protein</fullName>
    </recommendedName>
</protein>
<name>A0A4Q9KNF8_PROTD</name>
<accession>A0A4Q9KNF8</accession>
<dbReference type="RefSeq" id="WP_131170515.1">
    <property type="nucleotide sequence ID" value="NZ_FXTL01000001.1"/>
</dbReference>
<feature type="transmembrane region" description="Helical" evidence="1">
    <location>
        <begin position="183"/>
        <end position="204"/>
    </location>
</feature>
<keyword evidence="1" id="KW-0472">Membrane</keyword>
<dbReference type="EMBL" id="SDMR01000001">
    <property type="protein sequence ID" value="TBT96102.1"/>
    <property type="molecule type" value="Genomic_DNA"/>
</dbReference>
<dbReference type="Proteomes" id="UP000291933">
    <property type="component" value="Unassembled WGS sequence"/>
</dbReference>